<dbReference type="OrthoDB" id="3268903at2"/>
<dbReference type="AlphaFoldDB" id="A0A239ETB9"/>
<name>A0A239ETB9_9ACTN</name>
<dbReference type="Proteomes" id="UP000198373">
    <property type="component" value="Unassembled WGS sequence"/>
</dbReference>
<dbReference type="InterPro" id="IPR017519">
    <property type="entry name" value="CHP03085"/>
</dbReference>
<keyword evidence="2" id="KW-1185">Reference proteome</keyword>
<dbReference type="InterPro" id="IPR034660">
    <property type="entry name" value="DinB/YfiT-like"/>
</dbReference>
<protein>
    <submittedName>
        <fullName evidence="1">TIGR03085 family protein</fullName>
    </submittedName>
</protein>
<reference evidence="2" key="1">
    <citation type="submission" date="2017-06" db="EMBL/GenBank/DDBJ databases">
        <authorList>
            <person name="Varghese N."/>
            <person name="Submissions S."/>
        </authorList>
    </citation>
    <scope>NUCLEOTIDE SEQUENCE [LARGE SCALE GENOMIC DNA]</scope>
    <source>
        <strain evidence="2">DSM 46839</strain>
    </source>
</reference>
<dbReference type="RefSeq" id="WP_089305548.1">
    <property type="nucleotide sequence ID" value="NZ_FZOO01000004.1"/>
</dbReference>
<dbReference type="NCBIfam" id="TIGR03085">
    <property type="entry name" value="TIGR03085 family metal-binding protein"/>
    <property type="match status" value="1"/>
</dbReference>
<evidence type="ECO:0000313" key="1">
    <source>
        <dbReference type="EMBL" id="SNS47839.1"/>
    </source>
</evidence>
<dbReference type="EMBL" id="FZOO01000004">
    <property type="protein sequence ID" value="SNS47839.1"/>
    <property type="molecule type" value="Genomic_DNA"/>
</dbReference>
<evidence type="ECO:0000313" key="2">
    <source>
        <dbReference type="Proteomes" id="UP000198373"/>
    </source>
</evidence>
<dbReference type="InterPro" id="IPR017517">
    <property type="entry name" value="Maleyloyr_isom"/>
</dbReference>
<gene>
    <name evidence="1" type="ORF">SAMN06893096_104291</name>
</gene>
<sequence length="207" mass="22106">MTPSSRTLAASERAALADLLEELGPDAPTCCAGWTTAHLAAHLVTRDRRPDTAPGLALEATRVGRPLAAWSHAVEDRLRASTGYADLVVRVRSGPPRWLPTAWPPVAALVDTAEYAIHHEDVRRAQPGWAPRTLPREAQDRLWGNAVFFGRLAAGSVPGALVLRRGDVPGAEERSGSGTPETVVTGEPLELLLWAAGRREVARVAVG</sequence>
<dbReference type="NCBIfam" id="TIGR03083">
    <property type="entry name" value="maleylpyruvate isomerase family mycothiol-dependent enzyme"/>
    <property type="match status" value="1"/>
</dbReference>
<organism evidence="1 2">
    <name type="scientific">Geodermatophilus pulveris</name>
    <dbReference type="NCBI Taxonomy" id="1564159"/>
    <lineage>
        <taxon>Bacteria</taxon>
        <taxon>Bacillati</taxon>
        <taxon>Actinomycetota</taxon>
        <taxon>Actinomycetes</taxon>
        <taxon>Geodermatophilales</taxon>
        <taxon>Geodermatophilaceae</taxon>
        <taxon>Geodermatophilus</taxon>
    </lineage>
</organism>
<accession>A0A239ETB9</accession>
<proteinExistence type="predicted"/>
<dbReference type="SUPFAM" id="SSF109854">
    <property type="entry name" value="DinB/YfiT-like putative metalloenzymes"/>
    <property type="match status" value="1"/>
</dbReference>